<gene>
    <name evidence="12" type="primary">CSON011222</name>
</gene>
<dbReference type="Pfam" id="PF00786">
    <property type="entry name" value="PBD"/>
    <property type="match status" value="1"/>
</dbReference>
<feature type="region of interest" description="Disordered" evidence="8">
    <location>
        <begin position="1"/>
        <end position="23"/>
    </location>
</feature>
<reference evidence="12" key="1">
    <citation type="submission" date="2018-04" db="EMBL/GenBank/DDBJ databases">
        <authorList>
            <person name="Go L.Y."/>
            <person name="Mitchell J.A."/>
        </authorList>
    </citation>
    <scope>NUCLEOTIDE SEQUENCE</scope>
    <source>
        <tissue evidence="12">Whole organism</tissue>
    </source>
</reference>
<dbReference type="PROSITE" id="PS51082">
    <property type="entry name" value="WH2"/>
    <property type="match status" value="2"/>
</dbReference>
<dbReference type="InterPro" id="IPR033927">
    <property type="entry name" value="WASPfam_EVH1"/>
</dbReference>
<feature type="compositionally biased region" description="Polar residues" evidence="8">
    <location>
        <begin position="418"/>
        <end position="433"/>
    </location>
</feature>
<evidence type="ECO:0000259" key="9">
    <source>
        <dbReference type="PROSITE" id="PS50108"/>
    </source>
</evidence>
<feature type="compositionally biased region" description="Polar residues" evidence="8">
    <location>
        <begin position="1"/>
        <end position="16"/>
    </location>
</feature>
<dbReference type="SUPFAM" id="SSF47912">
    <property type="entry name" value="Wiscott-Aldrich syndrome protein, WASP, C-terminal domain"/>
    <property type="match status" value="1"/>
</dbReference>
<evidence type="ECO:0000259" key="11">
    <source>
        <dbReference type="PROSITE" id="PS51082"/>
    </source>
</evidence>
<reference evidence="13" key="2">
    <citation type="submission" date="2018-07" db="EMBL/GenBank/DDBJ databases">
        <authorList>
            <person name="Quirk P.G."/>
            <person name="Krulwich T.A."/>
        </authorList>
    </citation>
    <scope>NUCLEOTIDE SEQUENCE</scope>
</reference>
<dbReference type="CDD" id="cd01205">
    <property type="entry name" value="EVH1_WASP-like"/>
    <property type="match status" value="1"/>
</dbReference>
<feature type="region of interest" description="Disordered" evidence="8">
    <location>
        <begin position="303"/>
        <end position="436"/>
    </location>
</feature>
<dbReference type="SUPFAM" id="SSF50729">
    <property type="entry name" value="PH domain-like"/>
    <property type="match status" value="1"/>
</dbReference>
<keyword evidence="6" id="KW-0206">Cytoskeleton</keyword>
<proteinExistence type="predicted"/>
<dbReference type="Gene3D" id="3.90.810.10">
    <property type="entry name" value="CRIB domain"/>
    <property type="match status" value="1"/>
</dbReference>
<dbReference type="EMBL" id="UFQT01000481">
    <property type="protein sequence ID" value="SSX24687.1"/>
    <property type="molecule type" value="Genomic_DNA"/>
</dbReference>
<dbReference type="InterPro" id="IPR011993">
    <property type="entry name" value="PH-like_dom_sf"/>
</dbReference>
<evidence type="ECO:0000259" key="10">
    <source>
        <dbReference type="PROSITE" id="PS50229"/>
    </source>
</evidence>
<feature type="compositionally biased region" description="Low complexity" evidence="8">
    <location>
        <begin position="325"/>
        <end position="334"/>
    </location>
</feature>
<evidence type="ECO:0000256" key="3">
    <source>
        <dbReference type="ARBA" id="ARBA00022490"/>
    </source>
</evidence>
<dbReference type="SMART" id="SM00246">
    <property type="entry name" value="WH2"/>
    <property type="match status" value="2"/>
</dbReference>
<dbReference type="SMART" id="SM00461">
    <property type="entry name" value="WH1"/>
    <property type="match status" value="1"/>
</dbReference>
<evidence type="ECO:0000256" key="5">
    <source>
        <dbReference type="ARBA" id="ARBA00022737"/>
    </source>
</evidence>
<dbReference type="EMBL" id="UFQS01000481">
    <property type="protein sequence ID" value="SSX04322.1"/>
    <property type="molecule type" value="Genomic_DNA"/>
</dbReference>
<dbReference type="GO" id="GO:0007015">
    <property type="term" value="P:actin filament organization"/>
    <property type="evidence" value="ECO:0007669"/>
    <property type="project" value="InterPro"/>
</dbReference>
<dbReference type="OMA" id="EYNQDRK"/>
<evidence type="ECO:0000313" key="12">
    <source>
        <dbReference type="EMBL" id="SSX04322.1"/>
    </source>
</evidence>
<evidence type="ECO:0000256" key="7">
    <source>
        <dbReference type="ARBA" id="ARBA00023242"/>
    </source>
</evidence>
<feature type="region of interest" description="Disordered" evidence="8">
    <location>
        <begin position="449"/>
        <end position="472"/>
    </location>
</feature>
<feature type="domain" description="WH2" evidence="11">
    <location>
        <begin position="438"/>
        <end position="455"/>
    </location>
</feature>
<keyword evidence="3" id="KW-0963">Cytoplasm</keyword>
<sequence length="540" mass="60261">MTATTGNRISTASSGKSVKVNRPSKLLTRDENEQVFQLLGSKKQTQATAVVQLFSTEPPAHSTWVKRHTGVLCFVKDSSKRSYFMRMYCLSRNEMVWEHEVYEPFVINRPRPYLLTFEGQDRIVSFNFASEDEAGTYLQIVHNLISSRMRKKEERSKRTQRPSRPPNPTPVTNFNNNNNNDDAVVLRKPQNIISTIPAIDTSVPNNAKSNKYEKRTKKKLTKADIGMPTGFKHVTHVGWNQDTGFKFDGEDDEALKPFLIKAGVSEQQLKDRETKAFIYDFIQSNNVLESIKSEQLYSPPPVEVQKQAVPPVPSRNSQKLVQQNQTPTTTTSRMAPPPPPARHQPKRPSPQVQQEFISQERAVETVTKQSPVKLPDPPKRPPPITNMAGPGPVPPPPPPPPPMPPITIQSPVEPYRESPSSNKTSPTSGSNLPIVSDARSALMESIRKGANLRKVDQISIGSSGSGDARNDLLNEIRHGTTLRPAEERVLSNRLSNDEAAPTDALALALRRALEQRKGAIQSDSDDDSSESFDNDNEWDD</sequence>
<dbReference type="Pfam" id="PF00568">
    <property type="entry name" value="WH1"/>
    <property type="match status" value="1"/>
</dbReference>
<dbReference type="SMART" id="SM00285">
    <property type="entry name" value="PBD"/>
    <property type="match status" value="1"/>
</dbReference>
<dbReference type="InterPro" id="IPR011026">
    <property type="entry name" value="WAS_C"/>
</dbReference>
<dbReference type="PROSITE" id="PS50229">
    <property type="entry name" value="WH1"/>
    <property type="match status" value="1"/>
</dbReference>
<comment type="subcellular location">
    <subcellularLocation>
        <location evidence="2">Cytoplasm</location>
        <location evidence="2">Cytoskeleton</location>
    </subcellularLocation>
    <subcellularLocation>
        <location evidence="1">Nucleus</location>
    </subcellularLocation>
</comment>
<feature type="compositionally biased region" description="Polar residues" evidence="8">
    <location>
        <begin position="314"/>
        <end position="324"/>
    </location>
</feature>
<dbReference type="GO" id="GO:0003779">
    <property type="term" value="F:actin binding"/>
    <property type="evidence" value="ECO:0007669"/>
    <property type="project" value="InterPro"/>
</dbReference>
<evidence type="ECO:0000256" key="1">
    <source>
        <dbReference type="ARBA" id="ARBA00004123"/>
    </source>
</evidence>
<dbReference type="Gene3D" id="6.10.280.150">
    <property type="match status" value="1"/>
</dbReference>
<evidence type="ECO:0000256" key="8">
    <source>
        <dbReference type="SAM" id="MobiDB-lite"/>
    </source>
</evidence>
<evidence type="ECO:0000256" key="2">
    <source>
        <dbReference type="ARBA" id="ARBA00004245"/>
    </source>
</evidence>
<feature type="domain" description="CRIB" evidence="9">
    <location>
        <begin position="225"/>
        <end position="238"/>
    </location>
</feature>
<dbReference type="PROSITE" id="PS50108">
    <property type="entry name" value="CRIB"/>
    <property type="match status" value="1"/>
</dbReference>
<evidence type="ECO:0000313" key="13">
    <source>
        <dbReference type="EMBL" id="SSX24687.1"/>
    </source>
</evidence>
<accession>A0A336KK08</accession>
<feature type="domain" description="WH1" evidence="10">
    <location>
        <begin position="38"/>
        <end position="148"/>
    </location>
</feature>
<dbReference type="InterPro" id="IPR000697">
    <property type="entry name" value="WH1/EVH1_dom"/>
</dbReference>
<dbReference type="AlphaFoldDB" id="A0A336KK08"/>
<keyword evidence="7" id="KW-0539">Nucleus</keyword>
<dbReference type="FunFam" id="2.30.29.30:FF:000130">
    <property type="entry name" value="neural Wiskott-Aldrich syndrome protein"/>
    <property type="match status" value="1"/>
</dbReference>
<dbReference type="InterPro" id="IPR000095">
    <property type="entry name" value="CRIB_dom"/>
</dbReference>
<protein>
    <submittedName>
        <fullName evidence="12">CSON011222 protein</fullName>
    </submittedName>
</protein>
<keyword evidence="4" id="KW-0597">Phosphoprotein</keyword>
<feature type="domain" description="WH2" evidence="11">
    <location>
        <begin position="468"/>
        <end position="485"/>
    </location>
</feature>
<dbReference type="PANTHER" id="PTHR11202:SF36">
    <property type="entry name" value="ACTIN NUCLEATION-PROMOTING FACTOR WASL"/>
    <property type="match status" value="1"/>
</dbReference>
<feature type="compositionally biased region" description="Acidic residues" evidence="8">
    <location>
        <begin position="523"/>
        <end position="540"/>
    </location>
</feature>
<dbReference type="Gene3D" id="2.30.29.30">
    <property type="entry name" value="Pleckstrin-homology domain (PH domain)/Phosphotyrosine-binding domain (PTB)"/>
    <property type="match status" value="1"/>
</dbReference>
<dbReference type="VEuPathDB" id="VectorBase:CSON011222"/>
<feature type="compositionally biased region" description="Low complexity" evidence="8">
    <location>
        <begin position="170"/>
        <end position="180"/>
    </location>
</feature>
<feature type="compositionally biased region" description="Pro residues" evidence="8">
    <location>
        <begin position="391"/>
        <end position="405"/>
    </location>
</feature>
<organism evidence="12">
    <name type="scientific">Culicoides sonorensis</name>
    <name type="common">Biting midge</name>
    <dbReference type="NCBI Taxonomy" id="179676"/>
    <lineage>
        <taxon>Eukaryota</taxon>
        <taxon>Metazoa</taxon>
        <taxon>Ecdysozoa</taxon>
        <taxon>Arthropoda</taxon>
        <taxon>Hexapoda</taxon>
        <taxon>Insecta</taxon>
        <taxon>Pterygota</taxon>
        <taxon>Neoptera</taxon>
        <taxon>Endopterygota</taxon>
        <taxon>Diptera</taxon>
        <taxon>Nematocera</taxon>
        <taxon>Chironomoidea</taxon>
        <taxon>Ceratopogonidae</taxon>
        <taxon>Ceratopogoninae</taxon>
        <taxon>Culicoides</taxon>
        <taxon>Monoculicoides</taxon>
    </lineage>
</organism>
<evidence type="ECO:0000256" key="4">
    <source>
        <dbReference type="ARBA" id="ARBA00022553"/>
    </source>
</evidence>
<feature type="region of interest" description="Disordered" evidence="8">
    <location>
        <begin position="148"/>
        <end position="181"/>
    </location>
</feature>
<dbReference type="InterPro" id="IPR036936">
    <property type="entry name" value="CRIB_dom_sf"/>
</dbReference>
<dbReference type="Pfam" id="PF02205">
    <property type="entry name" value="WH2"/>
    <property type="match status" value="2"/>
</dbReference>
<evidence type="ECO:0000256" key="6">
    <source>
        <dbReference type="ARBA" id="ARBA00023212"/>
    </source>
</evidence>
<keyword evidence="5" id="KW-0677">Repeat</keyword>
<dbReference type="GO" id="GO:0005634">
    <property type="term" value="C:nucleus"/>
    <property type="evidence" value="ECO:0007669"/>
    <property type="project" value="UniProtKB-SubCell"/>
</dbReference>
<dbReference type="PANTHER" id="PTHR11202">
    <property type="entry name" value="SPROUTY-RELATED, EVH1 DOMAIN-CONTAINING PROTEIN FAMILY MEMBER"/>
    <property type="match status" value="1"/>
</dbReference>
<name>A0A336KK08_CULSO</name>
<dbReference type="GO" id="GO:0005856">
    <property type="term" value="C:cytoskeleton"/>
    <property type="evidence" value="ECO:0007669"/>
    <property type="project" value="UniProtKB-SubCell"/>
</dbReference>
<feature type="region of interest" description="Disordered" evidence="8">
    <location>
        <begin position="515"/>
        <end position="540"/>
    </location>
</feature>
<dbReference type="InterPro" id="IPR003124">
    <property type="entry name" value="WH2_dom"/>
</dbReference>